<dbReference type="OrthoDB" id="629734at2759"/>
<keyword evidence="2" id="KW-1185">Reference proteome</keyword>
<evidence type="ECO:0000313" key="2">
    <source>
        <dbReference type="Proteomes" id="UP000827889"/>
    </source>
</evidence>
<reference evidence="3" key="2">
    <citation type="submission" date="2025-08" db="UniProtKB">
        <authorList>
            <consortium name="RefSeq"/>
        </authorList>
    </citation>
    <scope>IDENTIFICATION</scope>
    <source>
        <tissue evidence="3">Leaf</tissue>
    </source>
</reference>
<evidence type="ECO:0000259" key="1">
    <source>
        <dbReference type="PROSITE" id="PS50181"/>
    </source>
</evidence>
<accession>A0A8B8MRC3</accession>
<dbReference type="InterPro" id="IPR001810">
    <property type="entry name" value="F-box_dom"/>
</dbReference>
<protein>
    <submittedName>
        <fullName evidence="3">F-box/FBD/LRR-repeat protein At1g13570-like</fullName>
    </submittedName>
</protein>
<dbReference type="InterPro" id="IPR055411">
    <property type="entry name" value="LRR_FXL15/At3g58940/PEG3-like"/>
</dbReference>
<sequence>MTKESDNISQLPDHITDQILSCLSIKDAVKTSILSTKWRYKWSSLPELVFDDQCTSVGGVPSLQPSLDANLVKTIDTVLLLHTGPIQKFQLSHTGFSATSDIDRWILHLSRVSVKAIVLHIRKGQKYRIPISLFNCQELNFLKLCNCVVKIPSTFEGLKNLQILHFKSVELSPDMLEALISRCPLLKKLVLVNLKGIWRVNIKARNLKSLRLRGAIPDVTLGDVDCLQWVMINAYDDFANRHGPSDATMSNLHKFFRNLPRTPGLKLEKYSLKYLAVGNVPQTLPNALVHLTCLITSIDFNSVEEILTVICLIKRSPQLREVRFKARAGEQPALGTEANSWEDHQSSCCQQVRVASLIDISGGQPELRFIKFLLSHLPGLQKMRIKPKYRTGNDKLFRELLRFPRSSAQAELIFLDPANP</sequence>
<dbReference type="Proteomes" id="UP000827889">
    <property type="component" value="Chromosome 2"/>
</dbReference>
<dbReference type="Pfam" id="PF00646">
    <property type="entry name" value="F-box"/>
    <property type="match status" value="1"/>
</dbReference>
<dbReference type="PANTHER" id="PTHR31639:SF93">
    <property type="entry name" value="F-BOX_FBD_LRR PROTEIN"/>
    <property type="match status" value="1"/>
</dbReference>
<gene>
    <name evidence="3" type="primary">LOC115726839</name>
</gene>
<evidence type="ECO:0000313" key="3">
    <source>
        <dbReference type="RefSeq" id="XP_030512763.1"/>
    </source>
</evidence>
<proteinExistence type="predicted"/>
<reference evidence="2" key="1">
    <citation type="submission" date="2025-05" db="UniProtKB">
        <authorList>
            <consortium name="RefSeq"/>
        </authorList>
    </citation>
    <scope>NUCLEOTIDE SEQUENCE [LARGE SCALE GENOMIC DNA]</scope>
</reference>
<dbReference type="AlphaFoldDB" id="A0A8B8MRC3"/>
<dbReference type="SMART" id="SM00256">
    <property type="entry name" value="FBOX"/>
    <property type="match status" value="1"/>
</dbReference>
<name>A0A8B8MRC3_9MYRT</name>
<dbReference type="PANTHER" id="PTHR31639">
    <property type="entry name" value="F-BOX PROTEIN-LIKE"/>
    <property type="match status" value="1"/>
</dbReference>
<feature type="domain" description="F-box" evidence="1">
    <location>
        <begin position="5"/>
        <end position="39"/>
    </location>
</feature>
<dbReference type="RefSeq" id="XP_030512763.1">
    <property type="nucleotide sequence ID" value="XM_030656903.1"/>
</dbReference>
<dbReference type="GeneID" id="115726839"/>
<dbReference type="InterPro" id="IPR053781">
    <property type="entry name" value="F-box_AtFBL13-like"/>
</dbReference>
<dbReference type="InterPro" id="IPR036047">
    <property type="entry name" value="F-box-like_dom_sf"/>
</dbReference>
<dbReference type="SUPFAM" id="SSF81383">
    <property type="entry name" value="F-box domain"/>
    <property type="match status" value="1"/>
</dbReference>
<dbReference type="InterPro" id="IPR032675">
    <property type="entry name" value="LRR_dom_sf"/>
</dbReference>
<dbReference type="Gene3D" id="3.80.10.10">
    <property type="entry name" value="Ribonuclease Inhibitor"/>
    <property type="match status" value="1"/>
</dbReference>
<dbReference type="KEGG" id="rarg:115726839"/>
<dbReference type="Pfam" id="PF24758">
    <property type="entry name" value="LRR_At5g56370"/>
    <property type="match status" value="1"/>
</dbReference>
<organism evidence="2 3">
    <name type="scientific">Rhodamnia argentea</name>
    <dbReference type="NCBI Taxonomy" id="178133"/>
    <lineage>
        <taxon>Eukaryota</taxon>
        <taxon>Viridiplantae</taxon>
        <taxon>Streptophyta</taxon>
        <taxon>Embryophyta</taxon>
        <taxon>Tracheophyta</taxon>
        <taxon>Spermatophyta</taxon>
        <taxon>Magnoliopsida</taxon>
        <taxon>eudicotyledons</taxon>
        <taxon>Gunneridae</taxon>
        <taxon>Pentapetalae</taxon>
        <taxon>rosids</taxon>
        <taxon>malvids</taxon>
        <taxon>Myrtales</taxon>
        <taxon>Myrtaceae</taxon>
        <taxon>Myrtoideae</taxon>
        <taxon>Myrteae</taxon>
        <taxon>Australasian group</taxon>
        <taxon>Rhodamnia</taxon>
    </lineage>
</organism>
<dbReference type="SUPFAM" id="SSF52047">
    <property type="entry name" value="RNI-like"/>
    <property type="match status" value="1"/>
</dbReference>
<dbReference type="PROSITE" id="PS50181">
    <property type="entry name" value="FBOX"/>
    <property type="match status" value="1"/>
</dbReference>
<dbReference type="CDD" id="cd22160">
    <property type="entry name" value="F-box_AtFBL13-like"/>
    <property type="match status" value="1"/>
</dbReference>